<protein>
    <recommendedName>
        <fullName evidence="2">PF03932 family protein CutC</fullName>
    </recommendedName>
</protein>
<dbReference type="Proteomes" id="UP000297714">
    <property type="component" value="Unassembled WGS sequence"/>
</dbReference>
<keyword evidence="4" id="KW-1185">Reference proteome</keyword>
<dbReference type="AlphaFoldDB" id="A0A4Z0XYI4"/>
<dbReference type="EMBL" id="SRMQ01000014">
    <property type="protein sequence ID" value="TGJ75557.1"/>
    <property type="molecule type" value="Genomic_DNA"/>
</dbReference>
<dbReference type="SUPFAM" id="SSF110395">
    <property type="entry name" value="CutC-like"/>
    <property type="match status" value="1"/>
</dbReference>
<evidence type="ECO:0000256" key="2">
    <source>
        <dbReference type="HAMAP-Rule" id="MF_00795"/>
    </source>
</evidence>
<gene>
    <name evidence="2 3" type="primary">cutC</name>
    <name evidence="3" type="ORF">CAGA_22640</name>
</gene>
<keyword evidence="2" id="KW-0963">Cytoplasm</keyword>
<dbReference type="InterPro" id="IPR036822">
    <property type="entry name" value="CutC-like_dom_sf"/>
</dbReference>
<dbReference type="OrthoDB" id="9815677at2"/>
<evidence type="ECO:0000256" key="1">
    <source>
        <dbReference type="ARBA" id="ARBA00007768"/>
    </source>
</evidence>
<dbReference type="GO" id="GO:0005507">
    <property type="term" value="F:copper ion binding"/>
    <property type="evidence" value="ECO:0007669"/>
    <property type="project" value="TreeGrafter"/>
</dbReference>
<sequence>MYVTVKNYLLECCVDSVESAVAAQAGGADRLELCGNLIIGGTTPDIHLFLAVKKKVSIPVNVLIRPRFGDFCYTDEEFNIVQKDVEMFRENEADGIVIGVLQPDGNLDLERMGILMDAAGDRPVTLHRAFDVCRDPFQMLRAAEKLGVRTILTSGQKNSSYEGRELLASLVKEADGKIDILIGGGVGAENVEVLAKETGARSFHMSGKATLDSAMTYRKQGVSMGLPVMSEYAIFRTDERKVAAVRNILNKLGSAG</sequence>
<dbReference type="InterPro" id="IPR005627">
    <property type="entry name" value="CutC-like"/>
</dbReference>
<dbReference type="GO" id="GO:0005737">
    <property type="term" value="C:cytoplasm"/>
    <property type="evidence" value="ECO:0007669"/>
    <property type="project" value="UniProtKB-SubCell"/>
</dbReference>
<organism evidence="3 4">
    <name type="scientific">Caproiciproducens galactitolivorans</name>
    <dbReference type="NCBI Taxonomy" id="642589"/>
    <lineage>
        <taxon>Bacteria</taxon>
        <taxon>Bacillati</taxon>
        <taxon>Bacillota</taxon>
        <taxon>Clostridia</taxon>
        <taxon>Eubacteriales</taxon>
        <taxon>Acutalibacteraceae</taxon>
        <taxon>Caproiciproducens</taxon>
    </lineage>
</organism>
<reference evidence="3 4" key="1">
    <citation type="submission" date="2019-04" db="EMBL/GenBank/DDBJ databases">
        <authorList>
            <person name="Poehlein A."/>
            <person name="Bengelsdorf F.R."/>
            <person name="Duerre P."/>
            <person name="Daniel R."/>
        </authorList>
    </citation>
    <scope>NUCLEOTIDE SEQUENCE [LARGE SCALE GENOMIC DNA]</scope>
    <source>
        <strain evidence="3 4">BS-1</strain>
    </source>
</reference>
<dbReference type="HAMAP" id="MF_00795">
    <property type="entry name" value="CutC"/>
    <property type="match status" value="1"/>
</dbReference>
<comment type="subcellular location">
    <subcellularLocation>
        <location evidence="2">Cytoplasm</location>
    </subcellularLocation>
</comment>
<dbReference type="PANTHER" id="PTHR12598">
    <property type="entry name" value="COPPER HOMEOSTASIS PROTEIN CUTC"/>
    <property type="match status" value="1"/>
</dbReference>
<dbReference type="Gene3D" id="3.20.20.380">
    <property type="entry name" value="Copper homeostasis (CutC) domain"/>
    <property type="match status" value="1"/>
</dbReference>
<evidence type="ECO:0000313" key="4">
    <source>
        <dbReference type="Proteomes" id="UP000297714"/>
    </source>
</evidence>
<name>A0A4Z0XYI4_9FIRM</name>
<comment type="caution">
    <text evidence="2">Once thought to be involved in copper homeostasis, experiments in E.coli have shown this is not the case.</text>
</comment>
<dbReference type="FunFam" id="3.20.20.380:FF:000001">
    <property type="entry name" value="Copper homeostasis protein CutC"/>
    <property type="match status" value="1"/>
</dbReference>
<accession>A0A4Z0XYI4</accession>
<comment type="similarity">
    <text evidence="1 2">Belongs to the CutC family.</text>
</comment>
<evidence type="ECO:0000313" key="3">
    <source>
        <dbReference type="EMBL" id="TGJ75557.1"/>
    </source>
</evidence>
<dbReference type="Pfam" id="PF03932">
    <property type="entry name" value="CutC"/>
    <property type="match status" value="1"/>
</dbReference>
<proteinExistence type="inferred from homology"/>
<dbReference type="PANTHER" id="PTHR12598:SF0">
    <property type="entry name" value="COPPER HOMEOSTASIS PROTEIN CUTC HOMOLOG"/>
    <property type="match status" value="1"/>
</dbReference>
<comment type="caution">
    <text evidence="3">The sequence shown here is derived from an EMBL/GenBank/DDBJ whole genome shotgun (WGS) entry which is preliminary data.</text>
</comment>